<dbReference type="PANTHER" id="PTHR30482:SF5">
    <property type="entry name" value="ABC TRANSPORTER PERMEASE PROTEIN"/>
    <property type="match status" value="1"/>
</dbReference>
<dbReference type="PANTHER" id="PTHR30482">
    <property type="entry name" value="HIGH-AFFINITY BRANCHED-CHAIN AMINO ACID TRANSPORT SYSTEM PERMEASE"/>
    <property type="match status" value="1"/>
</dbReference>
<evidence type="ECO:0000313" key="8">
    <source>
        <dbReference type="Proteomes" id="UP000282654"/>
    </source>
</evidence>
<dbReference type="Proteomes" id="UP000282654">
    <property type="component" value="Unassembled WGS sequence"/>
</dbReference>
<dbReference type="OrthoDB" id="9789927at2"/>
<protein>
    <submittedName>
        <fullName evidence="7">Amino acid/amide ABC transporter membrane protein 2 (HAAT family)</fullName>
    </submittedName>
</protein>
<feature type="transmembrane region" description="Helical" evidence="6">
    <location>
        <begin position="43"/>
        <end position="64"/>
    </location>
</feature>
<evidence type="ECO:0000256" key="4">
    <source>
        <dbReference type="ARBA" id="ARBA00022989"/>
    </source>
</evidence>
<evidence type="ECO:0000256" key="3">
    <source>
        <dbReference type="ARBA" id="ARBA00022692"/>
    </source>
</evidence>
<feature type="transmembrane region" description="Helical" evidence="6">
    <location>
        <begin position="305"/>
        <end position="324"/>
    </location>
</feature>
<feature type="transmembrane region" description="Helical" evidence="6">
    <location>
        <begin position="172"/>
        <end position="192"/>
    </location>
</feature>
<dbReference type="AlphaFoldDB" id="A0A3N5ATH7"/>
<dbReference type="InterPro" id="IPR043428">
    <property type="entry name" value="LivM-like"/>
</dbReference>
<feature type="transmembrane region" description="Helical" evidence="6">
    <location>
        <begin position="222"/>
        <end position="245"/>
    </location>
</feature>
<gene>
    <name evidence="7" type="ORF">EDD75_1202</name>
</gene>
<evidence type="ECO:0000256" key="6">
    <source>
        <dbReference type="SAM" id="Phobius"/>
    </source>
</evidence>
<evidence type="ECO:0000313" key="7">
    <source>
        <dbReference type="EMBL" id="RPF46940.1"/>
    </source>
</evidence>
<comment type="subcellular location">
    <subcellularLocation>
        <location evidence="1">Cell membrane</location>
        <topology evidence="1">Multi-pass membrane protein</topology>
    </subcellularLocation>
</comment>
<dbReference type="GO" id="GO:0005886">
    <property type="term" value="C:plasma membrane"/>
    <property type="evidence" value="ECO:0007669"/>
    <property type="project" value="UniProtKB-SubCell"/>
</dbReference>
<organism evidence="7 8">
    <name type="scientific">Thermodesulfitimonas autotrophica</name>
    <dbReference type="NCBI Taxonomy" id="1894989"/>
    <lineage>
        <taxon>Bacteria</taxon>
        <taxon>Bacillati</taxon>
        <taxon>Bacillota</taxon>
        <taxon>Clostridia</taxon>
        <taxon>Thermoanaerobacterales</taxon>
        <taxon>Thermoanaerobacteraceae</taxon>
        <taxon>Thermodesulfitimonas</taxon>
    </lineage>
</organism>
<keyword evidence="3 6" id="KW-0812">Transmembrane</keyword>
<dbReference type="Pfam" id="PF02653">
    <property type="entry name" value="BPD_transp_2"/>
    <property type="match status" value="1"/>
</dbReference>
<keyword evidence="5 6" id="KW-0472">Membrane</keyword>
<accession>A0A3N5ATH7</accession>
<keyword evidence="2" id="KW-1003">Cell membrane</keyword>
<dbReference type="EMBL" id="RKRE01000002">
    <property type="protein sequence ID" value="RPF46940.1"/>
    <property type="molecule type" value="Genomic_DNA"/>
</dbReference>
<keyword evidence="4 6" id="KW-1133">Transmembrane helix</keyword>
<dbReference type="CDD" id="cd06581">
    <property type="entry name" value="TM_PBP1_LivM_like"/>
    <property type="match status" value="1"/>
</dbReference>
<keyword evidence="8" id="KW-1185">Reference proteome</keyword>
<comment type="caution">
    <text evidence="7">The sequence shown here is derived from an EMBL/GenBank/DDBJ whole genome shotgun (WGS) entry which is preliminary data.</text>
</comment>
<proteinExistence type="predicted"/>
<feature type="transmembrane region" description="Helical" evidence="6">
    <location>
        <begin position="95"/>
        <end position="117"/>
    </location>
</feature>
<reference evidence="7 8" key="1">
    <citation type="submission" date="2018-11" db="EMBL/GenBank/DDBJ databases">
        <title>Genomic Encyclopedia of Type Strains, Phase IV (KMG-IV): sequencing the most valuable type-strain genomes for metagenomic binning, comparative biology and taxonomic classification.</title>
        <authorList>
            <person name="Goeker M."/>
        </authorList>
    </citation>
    <scope>NUCLEOTIDE SEQUENCE [LARGE SCALE GENOMIC DNA]</scope>
    <source>
        <strain evidence="7 8">DSM 102936</strain>
    </source>
</reference>
<dbReference type="GO" id="GO:0015658">
    <property type="term" value="F:branched-chain amino acid transmembrane transporter activity"/>
    <property type="evidence" value="ECO:0007669"/>
    <property type="project" value="InterPro"/>
</dbReference>
<feature type="transmembrane region" description="Helical" evidence="6">
    <location>
        <begin position="257"/>
        <end position="284"/>
    </location>
</feature>
<evidence type="ECO:0000256" key="1">
    <source>
        <dbReference type="ARBA" id="ARBA00004651"/>
    </source>
</evidence>
<evidence type="ECO:0000256" key="2">
    <source>
        <dbReference type="ARBA" id="ARBA00022475"/>
    </source>
</evidence>
<evidence type="ECO:0000256" key="5">
    <source>
        <dbReference type="ARBA" id="ARBA00023136"/>
    </source>
</evidence>
<feature type="transmembrane region" description="Helical" evidence="6">
    <location>
        <begin position="15"/>
        <end position="37"/>
    </location>
</feature>
<feature type="transmembrane region" description="Helical" evidence="6">
    <location>
        <begin position="124"/>
        <end position="145"/>
    </location>
</feature>
<dbReference type="InterPro" id="IPR001851">
    <property type="entry name" value="ABC_transp_permease"/>
</dbReference>
<name>A0A3N5ATH7_9THEO</name>
<sequence length="347" mass="37214">MDCGLFTTSYEEDMAILFAPAAKLKVAAIIGCLLLFPLLVGPYYVSVANLMAIAVIGALGLNILVGFTGQISIGHGAFIGVGAYTVGVLTTKLGLSFWAALPLAGLAAAAVGALFGIPSLRLKGLYLAIATLAAQVIIEFTIIHWTSLTGGSAGIVLQPVSLGPYSLANDRVFYYFVLLLVIFAVVFTFNLFRSRVGRAFMAVRDRDIAASVMGINLLRYKVLAFALSSFYAGTAGALLAGYTRVITPENFTIDVSIQYLAMIIIGGLGSVLGSVYGAVFMMLLPIGLRALADFLGTFFPNIEHLLLAMQTALFGLIIILFLIFEPEGLAKLWKDVKNYFRLWPFSY</sequence>